<evidence type="ECO:0000256" key="3">
    <source>
        <dbReference type="ARBA" id="ARBA00023125"/>
    </source>
</evidence>
<dbReference type="PROSITE" id="PS50931">
    <property type="entry name" value="HTH_LYSR"/>
    <property type="match status" value="1"/>
</dbReference>
<dbReference type="OrthoDB" id="9803735at2"/>
<evidence type="ECO:0000256" key="4">
    <source>
        <dbReference type="ARBA" id="ARBA00023163"/>
    </source>
</evidence>
<comment type="similarity">
    <text evidence="1">Belongs to the LysR transcriptional regulatory family.</text>
</comment>
<evidence type="ECO:0000259" key="5">
    <source>
        <dbReference type="PROSITE" id="PS50931"/>
    </source>
</evidence>
<sequence>MDIQYFITFREVARSLNFTRAAERLGFAQPTITVQIQKLEKEFNIHLFARAGKSLKLTAEGTKLLQYADRIVDAYREAGESFTALAPMDIKIGTIETLAAYYLPPYLQIYRKNYQNNNMTILPSFQEDIIEKVKQGYIDFGIIIDSPFSNPELRTVTIRKEELVVICPPGHPFEQLKEITFQEMQDSSLIMTEKGCTYGTALERALDNGRINYQVVSELGSIGAIKQCVIYGLGAAMIPRITVLEEIKQNQLIAIPLKDGLLPPFYTQIIISTNKHLPPELEALITLLSSAE</sequence>
<dbReference type="Pfam" id="PF00126">
    <property type="entry name" value="HTH_1"/>
    <property type="match status" value="1"/>
</dbReference>
<keyword evidence="4" id="KW-0804">Transcription</keyword>
<dbReference type="CDD" id="cd05466">
    <property type="entry name" value="PBP2_LTTR_substrate"/>
    <property type="match status" value="1"/>
</dbReference>
<keyword evidence="2" id="KW-0805">Transcription regulation</keyword>
<dbReference type="Gene3D" id="1.10.10.10">
    <property type="entry name" value="Winged helix-like DNA-binding domain superfamily/Winged helix DNA-binding domain"/>
    <property type="match status" value="1"/>
</dbReference>
<dbReference type="GO" id="GO:0000976">
    <property type="term" value="F:transcription cis-regulatory region binding"/>
    <property type="evidence" value="ECO:0007669"/>
    <property type="project" value="TreeGrafter"/>
</dbReference>
<dbReference type="InterPro" id="IPR036388">
    <property type="entry name" value="WH-like_DNA-bd_sf"/>
</dbReference>
<dbReference type="InterPro" id="IPR005119">
    <property type="entry name" value="LysR_subst-bd"/>
</dbReference>
<evidence type="ECO:0000256" key="1">
    <source>
        <dbReference type="ARBA" id="ARBA00009437"/>
    </source>
</evidence>
<dbReference type="PANTHER" id="PTHR30126:SF40">
    <property type="entry name" value="HTH-TYPE TRANSCRIPTIONAL REGULATOR GLTR"/>
    <property type="match status" value="1"/>
</dbReference>
<dbReference type="SUPFAM" id="SSF53850">
    <property type="entry name" value="Periplasmic binding protein-like II"/>
    <property type="match status" value="1"/>
</dbReference>
<accession>A0A6B8RJW8</accession>
<dbReference type="InterPro" id="IPR000847">
    <property type="entry name" value="LysR_HTH_N"/>
</dbReference>
<dbReference type="PRINTS" id="PR00039">
    <property type="entry name" value="HTHLYSR"/>
</dbReference>
<dbReference type="Pfam" id="PF03466">
    <property type="entry name" value="LysR_substrate"/>
    <property type="match status" value="1"/>
</dbReference>
<gene>
    <name evidence="6" type="ORF">EHS13_13975</name>
</gene>
<proteinExistence type="inferred from homology"/>
<evidence type="ECO:0000313" key="7">
    <source>
        <dbReference type="Proteomes" id="UP000426246"/>
    </source>
</evidence>
<evidence type="ECO:0000256" key="2">
    <source>
        <dbReference type="ARBA" id="ARBA00023015"/>
    </source>
</evidence>
<dbReference type="Proteomes" id="UP000426246">
    <property type="component" value="Chromosome"/>
</dbReference>
<dbReference type="SUPFAM" id="SSF46785">
    <property type="entry name" value="Winged helix' DNA-binding domain"/>
    <property type="match status" value="1"/>
</dbReference>
<evidence type="ECO:0000313" key="6">
    <source>
        <dbReference type="EMBL" id="QGQ95905.1"/>
    </source>
</evidence>
<dbReference type="EMBL" id="CP034235">
    <property type="protein sequence ID" value="QGQ95905.1"/>
    <property type="molecule type" value="Genomic_DNA"/>
</dbReference>
<dbReference type="PANTHER" id="PTHR30126">
    <property type="entry name" value="HTH-TYPE TRANSCRIPTIONAL REGULATOR"/>
    <property type="match status" value="1"/>
</dbReference>
<keyword evidence="7" id="KW-1185">Reference proteome</keyword>
<dbReference type="FunFam" id="1.10.10.10:FF:000001">
    <property type="entry name" value="LysR family transcriptional regulator"/>
    <property type="match status" value="1"/>
</dbReference>
<name>A0A6B8RJW8_9BACL</name>
<dbReference type="RefSeq" id="WP_155700939.1">
    <property type="nucleotide sequence ID" value="NZ_CP034235.1"/>
</dbReference>
<dbReference type="AlphaFoldDB" id="A0A6B8RJW8"/>
<keyword evidence="3" id="KW-0238">DNA-binding</keyword>
<dbReference type="GO" id="GO:0003700">
    <property type="term" value="F:DNA-binding transcription factor activity"/>
    <property type="evidence" value="ECO:0007669"/>
    <property type="project" value="InterPro"/>
</dbReference>
<dbReference type="Gene3D" id="3.40.190.290">
    <property type="match status" value="1"/>
</dbReference>
<dbReference type="KEGG" id="ppsc:EHS13_13975"/>
<dbReference type="InterPro" id="IPR036390">
    <property type="entry name" value="WH_DNA-bd_sf"/>
</dbReference>
<protein>
    <submittedName>
        <fullName evidence="6">LysR family transcriptional regulator</fullName>
    </submittedName>
</protein>
<reference evidence="7" key="1">
    <citation type="submission" date="2018-11" db="EMBL/GenBank/DDBJ databases">
        <title>Complete genome sequence of Paenibacillus sp. ML311-T8.</title>
        <authorList>
            <person name="Nam Y.-D."/>
            <person name="Kang J."/>
            <person name="Chung W.-H."/>
            <person name="Park Y.S."/>
        </authorList>
    </citation>
    <scope>NUCLEOTIDE SEQUENCE [LARGE SCALE GENOMIC DNA]</scope>
    <source>
        <strain evidence="7">ML311-T8</strain>
    </source>
</reference>
<feature type="domain" description="HTH lysR-type" evidence="5">
    <location>
        <begin position="1"/>
        <end position="58"/>
    </location>
</feature>
<organism evidence="6 7">
    <name type="scientific">Paenibacillus psychroresistens</name>
    <dbReference type="NCBI Taxonomy" id="1778678"/>
    <lineage>
        <taxon>Bacteria</taxon>
        <taxon>Bacillati</taxon>
        <taxon>Bacillota</taxon>
        <taxon>Bacilli</taxon>
        <taxon>Bacillales</taxon>
        <taxon>Paenibacillaceae</taxon>
        <taxon>Paenibacillus</taxon>
    </lineage>
</organism>